<dbReference type="CDD" id="cd01359">
    <property type="entry name" value="Argininosuccinate_lyase"/>
    <property type="match status" value="1"/>
</dbReference>
<dbReference type="GO" id="GO:0042450">
    <property type="term" value="P:L-arginine biosynthetic process via ornithine"/>
    <property type="evidence" value="ECO:0007669"/>
    <property type="project" value="UniProtKB-UniRule"/>
</dbReference>
<organism evidence="11 12">
    <name type="scientific">Chloroherpeton thalassium (strain ATCC 35110 / GB-78)</name>
    <dbReference type="NCBI Taxonomy" id="517418"/>
    <lineage>
        <taxon>Bacteria</taxon>
        <taxon>Pseudomonadati</taxon>
        <taxon>Chlorobiota</taxon>
        <taxon>Chlorobiia</taxon>
        <taxon>Chlorobiales</taxon>
        <taxon>Chloroherpetonaceae</taxon>
        <taxon>Chloroherpeton</taxon>
    </lineage>
</organism>
<dbReference type="GO" id="GO:0004056">
    <property type="term" value="F:argininosuccinate lyase activity"/>
    <property type="evidence" value="ECO:0007669"/>
    <property type="project" value="UniProtKB-UniRule"/>
</dbReference>
<dbReference type="eggNOG" id="COG0165">
    <property type="taxonomic scope" value="Bacteria"/>
</dbReference>
<reference evidence="11 12" key="1">
    <citation type="submission" date="2008-06" db="EMBL/GenBank/DDBJ databases">
        <title>Complete sequence of Chloroherpeton thalassium ATCC 35110.</title>
        <authorList>
            <consortium name="US DOE Joint Genome Institute"/>
            <person name="Lucas S."/>
            <person name="Copeland A."/>
            <person name="Lapidus A."/>
            <person name="Glavina del Rio T."/>
            <person name="Dalin E."/>
            <person name="Tice H."/>
            <person name="Bruce D."/>
            <person name="Goodwin L."/>
            <person name="Pitluck S."/>
            <person name="Schmutz J."/>
            <person name="Larimer F."/>
            <person name="Land M."/>
            <person name="Hauser L."/>
            <person name="Kyrpides N."/>
            <person name="Mikhailova N."/>
            <person name="Liu Z."/>
            <person name="Li T."/>
            <person name="Zhao F."/>
            <person name="Overmann J."/>
            <person name="Bryant D.A."/>
            <person name="Richardson P."/>
        </authorList>
    </citation>
    <scope>NUCLEOTIDE SEQUENCE [LARGE SCALE GENOMIC DNA]</scope>
    <source>
        <strain evidence="12">ATCC 35110 / GB-78</strain>
    </source>
</reference>
<dbReference type="UniPathway" id="UPA00068">
    <property type="reaction ID" value="UER00114"/>
</dbReference>
<dbReference type="PANTHER" id="PTHR43814">
    <property type="entry name" value="ARGININOSUCCINATE LYASE"/>
    <property type="match status" value="1"/>
</dbReference>
<dbReference type="Gene3D" id="1.10.275.10">
    <property type="entry name" value="Fumarase/aspartase (N-terminal domain)"/>
    <property type="match status" value="1"/>
</dbReference>
<dbReference type="Gene3D" id="1.20.200.10">
    <property type="entry name" value="Fumarase/aspartase (Central domain)"/>
    <property type="match status" value="1"/>
</dbReference>
<evidence type="ECO:0000256" key="2">
    <source>
        <dbReference type="ARBA" id="ARBA00004941"/>
    </source>
</evidence>
<dbReference type="KEGG" id="cts:Ctha_2452"/>
<evidence type="ECO:0000256" key="7">
    <source>
        <dbReference type="HAMAP-Rule" id="MF_00006"/>
    </source>
</evidence>
<dbReference type="PANTHER" id="PTHR43814:SF1">
    <property type="entry name" value="ARGININOSUCCINATE LYASE"/>
    <property type="match status" value="1"/>
</dbReference>
<feature type="compositionally biased region" description="Polar residues" evidence="8">
    <location>
        <begin position="465"/>
        <end position="477"/>
    </location>
</feature>
<evidence type="ECO:0000256" key="3">
    <source>
        <dbReference type="ARBA" id="ARBA00012338"/>
    </source>
</evidence>
<comment type="catalytic activity">
    <reaction evidence="1 7">
        <text>2-(N(omega)-L-arginino)succinate = fumarate + L-arginine</text>
        <dbReference type="Rhea" id="RHEA:24020"/>
        <dbReference type="ChEBI" id="CHEBI:29806"/>
        <dbReference type="ChEBI" id="CHEBI:32682"/>
        <dbReference type="ChEBI" id="CHEBI:57472"/>
        <dbReference type="EC" id="4.3.2.1"/>
    </reaction>
</comment>
<dbReference type="Proteomes" id="UP000001208">
    <property type="component" value="Chromosome"/>
</dbReference>
<dbReference type="GO" id="GO:0005829">
    <property type="term" value="C:cytosol"/>
    <property type="evidence" value="ECO:0007669"/>
    <property type="project" value="TreeGrafter"/>
</dbReference>
<proteinExistence type="inferred from homology"/>
<keyword evidence="5 7" id="KW-0028">Amino-acid biosynthesis</keyword>
<dbReference type="InterPro" id="IPR008948">
    <property type="entry name" value="L-Aspartase-like"/>
</dbReference>
<dbReference type="PRINTS" id="PR00149">
    <property type="entry name" value="FUMRATELYASE"/>
</dbReference>
<comment type="similarity">
    <text evidence="7">Belongs to the lyase 1 family. Argininosuccinate lyase subfamily.</text>
</comment>
<dbReference type="EC" id="4.3.2.1" evidence="3 7"/>
<keyword evidence="7" id="KW-0963">Cytoplasm</keyword>
<dbReference type="HAMAP" id="MF_00006">
    <property type="entry name" value="Arg_succ_lyase"/>
    <property type="match status" value="1"/>
</dbReference>
<dbReference type="Gene3D" id="1.10.40.30">
    <property type="entry name" value="Fumarase/aspartase (C-terminal domain)"/>
    <property type="match status" value="1"/>
</dbReference>
<feature type="domain" description="Argininosuccinate lyase C-terminal" evidence="10">
    <location>
        <begin position="393"/>
        <end position="459"/>
    </location>
</feature>
<dbReference type="InterPro" id="IPR009049">
    <property type="entry name" value="Argininosuccinate_lyase"/>
</dbReference>
<dbReference type="Pfam" id="PF00206">
    <property type="entry name" value="Lyase_1"/>
    <property type="match status" value="1"/>
</dbReference>
<accession>B3QX91</accession>
<sequence>MLFICGQQGKSVINAFNEFRMGQKSDEKKELLWQSRFSEPFDEDALRFSSSVEVDCALYKEDIQGSIAHVTMLSEENIISSDDAEKIIAGLKEIEKEFDAGQVPLDWREEDIHTVIENRLKEKIGAVAGKVHSGRSRNDQVATDTRLYMRRQIDALTLALENMNDTLLKKAEEHVDTIILGYTHLQRAQPILLSHYYMAYLEMFSRDIERVQDLRKRVNRSPLGAAAFAGSSLPVNTRRTAALLGFDDIFSNSIDAISDRDILIEFASACSIIMMHLSRFSEDLILWTTEEFKFLELKDAFATGSSIMPQKKNADIAELVRGKTGRVYGDLIALLTIMKGLPLSYNRDMQEDKPPLFDAAKTAIESVNIFNKLLQNTVVNKARLKSVTENDLSLATEIAEYLVGKDVPFRDAHRITGKLVSFSLQTGTPLPKISLEDYQKFSPVFESDIYDSLTPESSVRRKKSAGSTSPESVQMQLERQKGKKQK</sequence>
<dbReference type="InterPro" id="IPR022761">
    <property type="entry name" value="Fumarate_lyase_N"/>
</dbReference>
<dbReference type="HOGENOM" id="CLU_027272_2_3_10"/>
<evidence type="ECO:0000313" key="11">
    <source>
        <dbReference type="EMBL" id="ACF14901.1"/>
    </source>
</evidence>
<comment type="subcellular location">
    <subcellularLocation>
        <location evidence="7">Cytoplasm</location>
    </subcellularLocation>
</comment>
<evidence type="ECO:0000256" key="6">
    <source>
        <dbReference type="ARBA" id="ARBA00023239"/>
    </source>
</evidence>
<gene>
    <name evidence="7" type="primary">argH</name>
    <name evidence="11" type="ordered locus">Ctha_2452</name>
</gene>
<name>B3QX91_CHLT3</name>
<evidence type="ECO:0000259" key="10">
    <source>
        <dbReference type="Pfam" id="PF14698"/>
    </source>
</evidence>
<evidence type="ECO:0000313" key="12">
    <source>
        <dbReference type="Proteomes" id="UP000001208"/>
    </source>
</evidence>
<feature type="region of interest" description="Disordered" evidence="8">
    <location>
        <begin position="454"/>
        <end position="486"/>
    </location>
</feature>
<dbReference type="InterPro" id="IPR029419">
    <property type="entry name" value="Arg_succ_lyase_C"/>
</dbReference>
<keyword evidence="4 7" id="KW-0055">Arginine biosynthesis</keyword>
<evidence type="ECO:0000256" key="4">
    <source>
        <dbReference type="ARBA" id="ARBA00022571"/>
    </source>
</evidence>
<dbReference type="FunFam" id="1.20.200.10:FF:000015">
    <property type="entry name" value="argininosuccinate lyase isoform X2"/>
    <property type="match status" value="1"/>
</dbReference>
<keyword evidence="12" id="KW-1185">Reference proteome</keyword>
<evidence type="ECO:0000259" key="9">
    <source>
        <dbReference type="Pfam" id="PF00206"/>
    </source>
</evidence>
<dbReference type="Pfam" id="PF14698">
    <property type="entry name" value="ASL_C2"/>
    <property type="match status" value="1"/>
</dbReference>
<evidence type="ECO:0000256" key="8">
    <source>
        <dbReference type="SAM" id="MobiDB-lite"/>
    </source>
</evidence>
<dbReference type="PRINTS" id="PR00145">
    <property type="entry name" value="ARGSUCLYASE"/>
</dbReference>
<protein>
    <recommendedName>
        <fullName evidence="3 7">Argininosuccinate lyase</fullName>
        <shortName evidence="7">ASAL</shortName>
        <ecNumber evidence="3 7">4.3.2.1</ecNumber>
    </recommendedName>
    <alternativeName>
        <fullName evidence="7">Arginosuccinase</fullName>
    </alternativeName>
</protein>
<feature type="domain" description="Fumarate lyase N-terminal" evidence="9">
    <location>
        <begin position="36"/>
        <end position="329"/>
    </location>
</feature>
<dbReference type="FunFam" id="1.10.275.10:FF:000002">
    <property type="entry name" value="Argininosuccinate lyase"/>
    <property type="match status" value="1"/>
</dbReference>
<dbReference type="STRING" id="517418.Ctha_2452"/>
<dbReference type="InterPro" id="IPR024083">
    <property type="entry name" value="Fumarase/histidase_N"/>
</dbReference>
<keyword evidence="6 7" id="KW-0456">Lyase</keyword>
<dbReference type="AlphaFoldDB" id="B3QX91"/>
<dbReference type="InterPro" id="IPR020557">
    <property type="entry name" value="Fumarate_lyase_CS"/>
</dbReference>
<dbReference type="SUPFAM" id="SSF48557">
    <property type="entry name" value="L-aspartase-like"/>
    <property type="match status" value="1"/>
</dbReference>
<evidence type="ECO:0000256" key="1">
    <source>
        <dbReference type="ARBA" id="ARBA00000985"/>
    </source>
</evidence>
<dbReference type="EMBL" id="CP001100">
    <property type="protein sequence ID" value="ACF14901.1"/>
    <property type="molecule type" value="Genomic_DNA"/>
</dbReference>
<dbReference type="InterPro" id="IPR000362">
    <property type="entry name" value="Fumarate_lyase_fam"/>
</dbReference>
<dbReference type="FunFam" id="1.10.40.30:FF:000001">
    <property type="entry name" value="Argininosuccinate lyase"/>
    <property type="match status" value="1"/>
</dbReference>
<dbReference type="NCBIfam" id="TIGR00838">
    <property type="entry name" value="argH"/>
    <property type="match status" value="1"/>
</dbReference>
<evidence type="ECO:0000256" key="5">
    <source>
        <dbReference type="ARBA" id="ARBA00022605"/>
    </source>
</evidence>
<comment type="pathway">
    <text evidence="2 7">Amino-acid biosynthesis; L-arginine biosynthesis; L-arginine from L-ornithine and carbamoyl phosphate: step 3/3.</text>
</comment>
<dbReference type="PROSITE" id="PS00163">
    <property type="entry name" value="FUMARATE_LYASES"/>
    <property type="match status" value="1"/>
</dbReference>